<protein>
    <submittedName>
        <fullName evidence="2">Uncharacterized protein</fullName>
    </submittedName>
</protein>
<evidence type="ECO:0000256" key="1">
    <source>
        <dbReference type="SAM" id="Phobius"/>
    </source>
</evidence>
<feature type="transmembrane region" description="Helical" evidence="1">
    <location>
        <begin position="316"/>
        <end position="333"/>
    </location>
</feature>
<reference evidence="2 3" key="1">
    <citation type="submission" date="2023-07" db="EMBL/GenBank/DDBJ databases">
        <title>Sequencing the genomes of 1000 actinobacteria strains.</title>
        <authorList>
            <person name="Klenk H.-P."/>
        </authorList>
    </citation>
    <scope>NUCLEOTIDE SEQUENCE [LARGE SCALE GENOMIC DNA]</scope>
    <source>
        <strain evidence="2 3">DSM 44388</strain>
    </source>
</reference>
<keyword evidence="1" id="KW-0812">Transmembrane</keyword>
<name>A0ABT9NX91_9ACTN</name>
<accession>A0ABT9NX91</accession>
<evidence type="ECO:0000313" key="3">
    <source>
        <dbReference type="Proteomes" id="UP001235712"/>
    </source>
</evidence>
<feature type="transmembrane region" description="Helical" evidence="1">
    <location>
        <begin position="131"/>
        <end position="147"/>
    </location>
</feature>
<gene>
    <name evidence="2" type="ORF">J2S57_000797</name>
</gene>
<feature type="transmembrane region" description="Helical" evidence="1">
    <location>
        <begin position="239"/>
        <end position="257"/>
    </location>
</feature>
<feature type="transmembrane region" description="Helical" evidence="1">
    <location>
        <begin position="387"/>
        <end position="403"/>
    </location>
</feature>
<keyword evidence="3" id="KW-1185">Reference proteome</keyword>
<feature type="transmembrane region" description="Helical" evidence="1">
    <location>
        <begin position="191"/>
        <end position="207"/>
    </location>
</feature>
<organism evidence="2 3">
    <name type="scientific">Kineosporia succinea</name>
    <dbReference type="NCBI Taxonomy" id="84632"/>
    <lineage>
        <taxon>Bacteria</taxon>
        <taxon>Bacillati</taxon>
        <taxon>Actinomycetota</taxon>
        <taxon>Actinomycetes</taxon>
        <taxon>Kineosporiales</taxon>
        <taxon>Kineosporiaceae</taxon>
        <taxon>Kineosporia</taxon>
    </lineage>
</organism>
<keyword evidence="1" id="KW-0472">Membrane</keyword>
<feature type="transmembrane region" description="Helical" evidence="1">
    <location>
        <begin position="12"/>
        <end position="32"/>
    </location>
</feature>
<evidence type="ECO:0000313" key="2">
    <source>
        <dbReference type="EMBL" id="MDP9825048.1"/>
    </source>
</evidence>
<feature type="transmembrane region" description="Helical" evidence="1">
    <location>
        <begin position="153"/>
        <end position="171"/>
    </location>
</feature>
<dbReference type="EMBL" id="JAUSQZ010000001">
    <property type="protein sequence ID" value="MDP9825048.1"/>
    <property type="molecule type" value="Genomic_DNA"/>
</dbReference>
<sequence>MRGLETRRPYPEVGVWALVSVLLAAAMTWPTLRHPRATIPQDIYDPSLQAWQVSWVGHALLHDPRNLWQANVSYPQHNSLAFSDSLLGYAPAGFLGDGPVDALLRYNLLFVFAYAFACFGAYCLIRQLGGSVGAAAVAGVAFAYAPWRLAHGGHLNVLSTGGIVLALALLARGHGWSLTGGYRPDRVRARWIVAGWAVAAWQITLGFGVGIPFGYVLAGVCLVSALVWLGRRPRLPRRLLVADLTGGLFFGGVVYLMSRPYFAVLEEHPDAVRSVAWLELFSPPLRGFFTAPAESWLMGDRTEAARQLLTAPAEMAVLPGFVLVALALAGLFVSRWSVRARLFLALGVVVSVWLAMGTETVGGGRYGYLLLFDHLPGFDSSRTPGRLVLWTTVLLCILAAGAVSRVSSPLPVPGLIARVAVVAMLVAVVAEGRNQTEHPEVPTSPVAFSSLTGPTLVLPTGELEDLRVMLWSTDGFGSVVNGSSGYNPPQQGELRERMKAFPDAGSVGTLRELGVRTVVVTMADVVGTEYEQSLVRDLSGLGVTRTDTATAAIFTIS</sequence>
<proteinExistence type="predicted"/>
<feature type="transmembrane region" description="Helical" evidence="1">
    <location>
        <begin position="104"/>
        <end position="124"/>
    </location>
</feature>
<dbReference type="RefSeq" id="WP_307238430.1">
    <property type="nucleotide sequence ID" value="NZ_JAUSQZ010000001.1"/>
</dbReference>
<keyword evidence="1" id="KW-1133">Transmembrane helix</keyword>
<feature type="transmembrane region" description="Helical" evidence="1">
    <location>
        <begin position="342"/>
        <end position="367"/>
    </location>
</feature>
<comment type="caution">
    <text evidence="2">The sequence shown here is derived from an EMBL/GenBank/DDBJ whole genome shotgun (WGS) entry which is preliminary data.</text>
</comment>
<dbReference type="Proteomes" id="UP001235712">
    <property type="component" value="Unassembled WGS sequence"/>
</dbReference>
<feature type="transmembrane region" description="Helical" evidence="1">
    <location>
        <begin position="213"/>
        <end position="230"/>
    </location>
</feature>